<dbReference type="PANTHER" id="PTHR36180">
    <property type="entry name" value="DNA-BINDING PROTEIN-RELATED-RELATED"/>
    <property type="match status" value="1"/>
</dbReference>
<evidence type="ECO:0000259" key="1">
    <source>
        <dbReference type="PROSITE" id="PS51750"/>
    </source>
</evidence>
<organism evidence="2">
    <name type="scientific">uncultured Pleomorphomonas sp</name>
    <dbReference type="NCBI Taxonomy" id="442121"/>
    <lineage>
        <taxon>Bacteria</taxon>
        <taxon>Pseudomonadati</taxon>
        <taxon>Pseudomonadota</taxon>
        <taxon>Alphaproteobacteria</taxon>
        <taxon>Hyphomicrobiales</taxon>
        <taxon>Pleomorphomonadaceae</taxon>
        <taxon>Pleomorphomonas</taxon>
        <taxon>environmental samples</taxon>
    </lineage>
</organism>
<gene>
    <name evidence="2" type="ORF">KL86PLE_110037</name>
</gene>
<dbReference type="SMART" id="SM01040">
    <property type="entry name" value="Bro-N"/>
    <property type="match status" value="1"/>
</dbReference>
<sequence length="287" mass="32049">MTALMNFEFEGSSIRIVEVEKEPWFVGRDVCRILELENESRAMSRLDEDERRSVSITDPLGKNEQIAIAVSEPGVYRLIFTSRKPAAERFKRWIAHDVLPAIRKFGSYTAPRKHKKLARPAQDLRPEEVVAWSSAARCVERIHGRKAAAAFWAQTPLPQVGVGGDVDVEPLNELSARDCLKHLFRISAAPRESVSDLYQSALTDPSARNRLEKCGLMLGLRDWPDYLVVAANHPFLADAFEATDFAWAWCGALRMLQGARKVTREIAIDGKLTPGIAIPMSVIAGLL</sequence>
<dbReference type="Pfam" id="PF02498">
    <property type="entry name" value="Bro-N"/>
    <property type="match status" value="1"/>
</dbReference>
<feature type="domain" description="Bro-N" evidence="1">
    <location>
        <begin position="1"/>
        <end position="106"/>
    </location>
</feature>
<evidence type="ECO:0000313" key="2">
    <source>
        <dbReference type="EMBL" id="SCM73363.1"/>
    </source>
</evidence>
<dbReference type="PANTHER" id="PTHR36180:SF2">
    <property type="entry name" value="BRO FAMILY PROTEIN"/>
    <property type="match status" value="1"/>
</dbReference>
<dbReference type="AlphaFoldDB" id="A0A212L722"/>
<dbReference type="RefSeq" id="WP_288199461.1">
    <property type="nucleotide sequence ID" value="NZ_LT608334.1"/>
</dbReference>
<name>A0A212L722_9HYPH</name>
<dbReference type="PROSITE" id="PS51750">
    <property type="entry name" value="BRO_N"/>
    <property type="match status" value="1"/>
</dbReference>
<protein>
    <submittedName>
        <fullName evidence="2">Putative Prophage antirepressor</fullName>
    </submittedName>
</protein>
<reference evidence="2" key="1">
    <citation type="submission" date="2016-08" db="EMBL/GenBank/DDBJ databases">
        <authorList>
            <person name="Seilhamer J.J."/>
        </authorList>
    </citation>
    <scope>NUCLEOTIDE SEQUENCE</scope>
    <source>
        <strain evidence="2">86</strain>
    </source>
</reference>
<dbReference type="InterPro" id="IPR003497">
    <property type="entry name" value="BRO_N_domain"/>
</dbReference>
<accession>A0A212L722</accession>
<proteinExistence type="predicted"/>
<dbReference type="EMBL" id="FMJD01000003">
    <property type="protein sequence ID" value="SCM73363.1"/>
    <property type="molecule type" value="Genomic_DNA"/>
</dbReference>